<name>A0A662YUN4_ACIRT</name>
<sequence>MGLADPSLDSAGPAARLDTSNISVLGPTLPRLQDPQTHPQETVQGAHVDGTAQALTTSPPPPPTPTTTSHAIEVHLPTTACHPAAIGHAPAFQPTPPPTGSTAVVGLLQWGTFAMSLSTLKGSPAQL</sequence>
<dbReference type="Proteomes" id="UP000289886">
    <property type="component" value="Unassembled WGS sequence"/>
</dbReference>
<accession>A0A662YUN4</accession>
<proteinExistence type="predicted"/>
<feature type="compositionally biased region" description="Polar residues" evidence="1">
    <location>
        <begin position="34"/>
        <end position="43"/>
    </location>
</feature>
<comment type="caution">
    <text evidence="2">The sequence shown here is derived from an EMBL/GenBank/DDBJ whole genome shotgun (WGS) entry which is preliminary data.</text>
</comment>
<evidence type="ECO:0000313" key="2">
    <source>
        <dbReference type="EMBL" id="RXM99776.1"/>
    </source>
</evidence>
<organism evidence="2 3">
    <name type="scientific">Acipenser ruthenus</name>
    <name type="common">Sterlet sturgeon</name>
    <dbReference type="NCBI Taxonomy" id="7906"/>
    <lineage>
        <taxon>Eukaryota</taxon>
        <taxon>Metazoa</taxon>
        <taxon>Chordata</taxon>
        <taxon>Craniata</taxon>
        <taxon>Vertebrata</taxon>
        <taxon>Euteleostomi</taxon>
        <taxon>Actinopterygii</taxon>
        <taxon>Chondrostei</taxon>
        <taxon>Acipenseriformes</taxon>
        <taxon>Acipenseridae</taxon>
        <taxon>Acipenser</taxon>
    </lineage>
</organism>
<evidence type="ECO:0000256" key="1">
    <source>
        <dbReference type="SAM" id="MobiDB-lite"/>
    </source>
</evidence>
<dbReference type="AlphaFoldDB" id="A0A662YUN4"/>
<dbReference type="EMBL" id="SCEB01000299">
    <property type="protein sequence ID" value="RXM99776.1"/>
    <property type="molecule type" value="Genomic_DNA"/>
</dbReference>
<protein>
    <submittedName>
        <fullName evidence="2">Uncharacterized protein</fullName>
    </submittedName>
</protein>
<feature type="region of interest" description="Disordered" evidence="1">
    <location>
        <begin position="1"/>
        <end position="69"/>
    </location>
</feature>
<gene>
    <name evidence="2" type="ORF">EOD39_10781</name>
</gene>
<keyword evidence="3" id="KW-1185">Reference proteome</keyword>
<reference evidence="2 3" key="1">
    <citation type="submission" date="2019-01" db="EMBL/GenBank/DDBJ databases">
        <title>Draft Genome and Complete Hox-Cluster Characterization of the Sterlet Sturgeon (Acipenser ruthenus).</title>
        <authorList>
            <person name="Wei Q."/>
        </authorList>
    </citation>
    <scope>NUCLEOTIDE SEQUENCE [LARGE SCALE GENOMIC DNA]</scope>
    <source>
        <strain evidence="2">WHYD16114868_AA</strain>
        <tissue evidence="2">Blood</tissue>
    </source>
</reference>
<evidence type="ECO:0000313" key="3">
    <source>
        <dbReference type="Proteomes" id="UP000289886"/>
    </source>
</evidence>